<dbReference type="Pfam" id="PF00201">
    <property type="entry name" value="UDPGT"/>
    <property type="match status" value="1"/>
</dbReference>
<sequence length="475" mass="54103">METSINYFKSHLEGQTNGTIRVLMLSWLAHGHIFPFLELAKRLVNTNNFNFIVYFCSTPIILNSIKKKLKGGKFSSLIKFVELHLQESSDLPPSHHTTNGLPPNLMGKLKKAFKSSLPNFTNILEDLKPDLFLYDSAEWAANVAREYHIPSINFITTSTTMTCFLFHAFKNLKGNICDDFPFIETIHFRSYEKHRLDNLIARVENQHVQKESTIECIEKSSGIVLIKGIKDNESKYCDYLSKLCGKKIILVGPLVQEPADEDDDENSDEIISWLNKKSEKSTILISFGSEYFLSNEETEAIGHGLELTNVNFIWVVRFPKGKDISIVENFLQGFLARVGDRGLVVDYWAPQARILKHPSIGGFLSHCGWSSVMESMKYGIPLITLPMQIDQPINSRLVEEVGIGIEVVRSDDRKIDKEKVARVINKVVNEEGGRFVREKIKNVSDKIALKGNDEMNVVVEELVKLYYQKKKKINK</sequence>
<dbReference type="AlphaFoldDB" id="A0AAV3RB32"/>
<dbReference type="Gene3D" id="3.40.50.2000">
    <property type="entry name" value="Glycogen Phosphorylase B"/>
    <property type="match status" value="2"/>
</dbReference>
<dbReference type="InterPro" id="IPR035595">
    <property type="entry name" value="UDP_glycos_trans_CS"/>
</dbReference>
<reference evidence="6 7" key="1">
    <citation type="submission" date="2024-01" db="EMBL/GenBank/DDBJ databases">
        <title>The complete chloroplast genome sequence of Lithospermum erythrorhizon: insights into the phylogenetic relationship among Boraginaceae species and the maternal lineages of purple gromwells.</title>
        <authorList>
            <person name="Okada T."/>
            <person name="Watanabe K."/>
        </authorList>
    </citation>
    <scope>NUCLEOTIDE SEQUENCE [LARGE SCALE GENOMIC DNA]</scope>
</reference>
<name>A0AAV3RB32_LITER</name>
<keyword evidence="2 4" id="KW-0328">Glycosyltransferase</keyword>
<evidence type="ECO:0000256" key="4">
    <source>
        <dbReference type="RuleBase" id="RU003718"/>
    </source>
</evidence>
<dbReference type="CDD" id="cd03784">
    <property type="entry name" value="GT1_Gtf-like"/>
    <property type="match status" value="1"/>
</dbReference>
<evidence type="ECO:0000313" key="7">
    <source>
        <dbReference type="Proteomes" id="UP001454036"/>
    </source>
</evidence>
<dbReference type="EMBL" id="BAABME010008148">
    <property type="protein sequence ID" value="GAA0172483.1"/>
    <property type="molecule type" value="Genomic_DNA"/>
</dbReference>
<keyword evidence="7" id="KW-1185">Reference proteome</keyword>
<gene>
    <name evidence="6" type="ORF">LIER_26302</name>
</gene>
<organism evidence="6 7">
    <name type="scientific">Lithospermum erythrorhizon</name>
    <name type="common">Purple gromwell</name>
    <name type="synonym">Lithospermum officinale var. erythrorhizon</name>
    <dbReference type="NCBI Taxonomy" id="34254"/>
    <lineage>
        <taxon>Eukaryota</taxon>
        <taxon>Viridiplantae</taxon>
        <taxon>Streptophyta</taxon>
        <taxon>Embryophyta</taxon>
        <taxon>Tracheophyta</taxon>
        <taxon>Spermatophyta</taxon>
        <taxon>Magnoliopsida</taxon>
        <taxon>eudicotyledons</taxon>
        <taxon>Gunneridae</taxon>
        <taxon>Pentapetalae</taxon>
        <taxon>asterids</taxon>
        <taxon>lamiids</taxon>
        <taxon>Boraginales</taxon>
        <taxon>Boraginaceae</taxon>
        <taxon>Boraginoideae</taxon>
        <taxon>Lithospermeae</taxon>
        <taxon>Lithospermum</taxon>
    </lineage>
</organism>
<keyword evidence="3 4" id="KW-0808">Transferase</keyword>
<dbReference type="InterPro" id="IPR002213">
    <property type="entry name" value="UDP_glucos_trans"/>
</dbReference>
<dbReference type="Proteomes" id="UP001454036">
    <property type="component" value="Unassembled WGS sequence"/>
</dbReference>
<evidence type="ECO:0000256" key="5">
    <source>
        <dbReference type="RuleBase" id="RU362057"/>
    </source>
</evidence>
<evidence type="ECO:0000256" key="3">
    <source>
        <dbReference type="ARBA" id="ARBA00022679"/>
    </source>
</evidence>
<comment type="caution">
    <text evidence="6">The sequence shown here is derived from an EMBL/GenBank/DDBJ whole genome shotgun (WGS) entry which is preliminary data.</text>
</comment>
<comment type="similarity">
    <text evidence="1 4">Belongs to the UDP-glycosyltransferase family.</text>
</comment>
<dbReference type="FunFam" id="3.40.50.2000:FF:000060">
    <property type="entry name" value="Glycosyltransferase"/>
    <property type="match status" value="1"/>
</dbReference>
<dbReference type="PANTHER" id="PTHR48044">
    <property type="entry name" value="GLYCOSYLTRANSFERASE"/>
    <property type="match status" value="1"/>
</dbReference>
<dbReference type="GO" id="GO:0016138">
    <property type="term" value="P:glycoside biosynthetic process"/>
    <property type="evidence" value="ECO:0007669"/>
    <property type="project" value="UniProtKB-ARBA"/>
</dbReference>
<dbReference type="SUPFAM" id="SSF53756">
    <property type="entry name" value="UDP-Glycosyltransferase/glycogen phosphorylase"/>
    <property type="match status" value="1"/>
</dbReference>
<proteinExistence type="inferred from homology"/>
<dbReference type="GO" id="GO:0008194">
    <property type="term" value="F:UDP-glycosyltransferase activity"/>
    <property type="evidence" value="ECO:0007669"/>
    <property type="project" value="InterPro"/>
</dbReference>
<dbReference type="PANTHER" id="PTHR48044:SF39">
    <property type="entry name" value="GLYCOSYLTRANSFERASE"/>
    <property type="match status" value="1"/>
</dbReference>
<dbReference type="PROSITE" id="PS00375">
    <property type="entry name" value="UDPGT"/>
    <property type="match status" value="1"/>
</dbReference>
<dbReference type="EC" id="2.4.1.-" evidence="5"/>
<protein>
    <recommendedName>
        <fullName evidence="5">Glycosyltransferase</fullName>
        <ecNumber evidence="5">2.4.1.-</ecNumber>
    </recommendedName>
</protein>
<accession>A0AAV3RB32</accession>
<evidence type="ECO:0000256" key="1">
    <source>
        <dbReference type="ARBA" id="ARBA00009995"/>
    </source>
</evidence>
<evidence type="ECO:0000256" key="2">
    <source>
        <dbReference type="ARBA" id="ARBA00022676"/>
    </source>
</evidence>
<evidence type="ECO:0000313" key="6">
    <source>
        <dbReference type="EMBL" id="GAA0172483.1"/>
    </source>
</evidence>